<dbReference type="GO" id="GO:0006355">
    <property type="term" value="P:regulation of DNA-templated transcription"/>
    <property type="evidence" value="ECO:0007669"/>
    <property type="project" value="InterPro"/>
</dbReference>
<dbReference type="InterPro" id="IPR025943">
    <property type="entry name" value="Sigma_54_int_dom_ATP-bd_2"/>
</dbReference>
<dbReference type="Gene3D" id="3.40.50.300">
    <property type="entry name" value="P-loop containing nucleotide triphosphate hydrolases"/>
    <property type="match status" value="1"/>
</dbReference>
<dbReference type="PROSITE" id="PS00676">
    <property type="entry name" value="SIGMA54_INTERACT_2"/>
    <property type="match status" value="1"/>
</dbReference>
<dbReference type="Gene3D" id="1.10.8.60">
    <property type="match status" value="1"/>
</dbReference>
<dbReference type="PANTHER" id="PTHR32071:SF57">
    <property type="entry name" value="C4-DICARBOXYLATE TRANSPORT TRANSCRIPTIONAL REGULATORY PROTEIN DCTD"/>
    <property type="match status" value="1"/>
</dbReference>
<dbReference type="PROSITE" id="PS00688">
    <property type="entry name" value="SIGMA54_INTERACT_3"/>
    <property type="match status" value="1"/>
</dbReference>
<dbReference type="Pfam" id="PF02954">
    <property type="entry name" value="HTH_8"/>
    <property type="match status" value="1"/>
</dbReference>
<dbReference type="PANTHER" id="PTHR32071">
    <property type="entry name" value="TRANSCRIPTIONAL REGULATORY PROTEIN"/>
    <property type="match status" value="1"/>
</dbReference>
<dbReference type="InterPro" id="IPR002197">
    <property type="entry name" value="HTH_Fis"/>
</dbReference>
<dbReference type="SUPFAM" id="SSF46689">
    <property type="entry name" value="Homeodomain-like"/>
    <property type="match status" value="1"/>
</dbReference>
<dbReference type="PROSITE" id="PS50045">
    <property type="entry name" value="SIGMA54_INTERACT_4"/>
    <property type="match status" value="1"/>
</dbReference>
<accession>A0A0U2VGG4</accession>
<protein>
    <submittedName>
        <fullName evidence="1">Fis family transcriptional regulator</fullName>
    </submittedName>
</protein>
<dbReference type="InterPro" id="IPR058031">
    <property type="entry name" value="AAA_lid_NorR"/>
</dbReference>
<dbReference type="AlphaFoldDB" id="A0A0U2VGG4"/>
<dbReference type="STRING" id="162209.IJ22_22050"/>
<dbReference type="RefSeq" id="WP_062408798.1">
    <property type="nucleotide sequence ID" value="NZ_BJCS01000001.1"/>
</dbReference>
<dbReference type="CDD" id="cd00009">
    <property type="entry name" value="AAA"/>
    <property type="match status" value="1"/>
</dbReference>
<dbReference type="InterPro" id="IPR003018">
    <property type="entry name" value="GAF"/>
</dbReference>
<dbReference type="PRINTS" id="PR01590">
    <property type="entry name" value="HTHFIS"/>
</dbReference>
<dbReference type="InterPro" id="IPR025944">
    <property type="entry name" value="Sigma_54_int_dom_CS"/>
</dbReference>
<name>A0A0U2VGG4_9BACL</name>
<dbReference type="InterPro" id="IPR029016">
    <property type="entry name" value="GAF-like_dom_sf"/>
</dbReference>
<proteinExistence type="predicted"/>
<evidence type="ECO:0000313" key="2">
    <source>
        <dbReference type="Proteomes" id="UP000061660"/>
    </source>
</evidence>
<reference evidence="1 2" key="2">
    <citation type="journal article" date="2016" name="Genome Announc.">
        <title>Complete Genome Sequences of Two Interactive Moderate Thermophiles, Paenibacillus napthalenovorans 32O-Y and Paenibacillus sp. 32O-W.</title>
        <authorList>
            <person name="Butler R.R.III."/>
            <person name="Wang J."/>
            <person name="Stark B.C."/>
            <person name="Pombert J.F."/>
        </authorList>
    </citation>
    <scope>NUCLEOTIDE SEQUENCE [LARGE SCALE GENOMIC DNA]</scope>
    <source>
        <strain evidence="1 2">32O-Y</strain>
    </source>
</reference>
<dbReference type="Pfam" id="PF00158">
    <property type="entry name" value="Sigma54_activat"/>
    <property type="match status" value="1"/>
</dbReference>
<dbReference type="GO" id="GO:0005524">
    <property type="term" value="F:ATP binding"/>
    <property type="evidence" value="ECO:0007669"/>
    <property type="project" value="InterPro"/>
</dbReference>
<organism evidence="1 2">
    <name type="scientific">Paenibacillus naphthalenovorans</name>
    <dbReference type="NCBI Taxonomy" id="162209"/>
    <lineage>
        <taxon>Bacteria</taxon>
        <taxon>Bacillati</taxon>
        <taxon>Bacillota</taxon>
        <taxon>Bacilli</taxon>
        <taxon>Bacillales</taxon>
        <taxon>Paenibacillaceae</taxon>
        <taxon>Paenibacillus</taxon>
    </lineage>
</organism>
<dbReference type="Gene3D" id="3.30.450.40">
    <property type="match status" value="1"/>
</dbReference>
<dbReference type="InterPro" id="IPR003593">
    <property type="entry name" value="AAA+_ATPase"/>
</dbReference>
<dbReference type="GO" id="GO:0043565">
    <property type="term" value="F:sequence-specific DNA binding"/>
    <property type="evidence" value="ECO:0007669"/>
    <property type="project" value="InterPro"/>
</dbReference>
<keyword evidence="2" id="KW-1185">Reference proteome</keyword>
<dbReference type="OrthoDB" id="9771372at2"/>
<dbReference type="SMART" id="SM00382">
    <property type="entry name" value="AAA"/>
    <property type="match status" value="1"/>
</dbReference>
<sequence>MNVTQSWQQFVLKGEADANIRKEVLDSWYRCRQIGISYELDQVASHIGRDEFIDKRKKNEELLAAAIPVMEEMYSYLKGGGYLLLLADADGYLIEMMADAKAQHVCDRGGITPGARWMEDNVGSTGLSIALRTRMAIATSANEHYCTAFRVWDCSACPIFVDGEYMGVFDICRVGPGNDIRELYTLAVSGARSVAERLRYDRNRVKEEILSEILLRSWDINLQSTGIFSFDKWGKIIHKNKRASEFIHLLQQENQRLHPSAQTNEHPIINQLNIQSDETAEIFLEGQRYLLESKKLTKQNENLAMVVLVKTEAQKKKAPSAAKPEGKEPSAVHAAFKTKNPTFLKTLHMAAKAAKSDAGILLRGESGTGKDYMSRAIHRESSRNGKPFIALNCASLPKELIASELFGYAAGAFTGARQQGNPGKIEAANGGTLFLDEIADMPLELQAVLLRALEEKQITRVGSTTPIPVDVRFIAATHKDLRLLVEKGEFREDLLYRLNVFTVHIPPLRERPEDLEHLLNQMLSAACDKAKRNQMICTPEAMELFRHYTWPGNLRELRNVMDRIAYLHEQDQLEARHVLEYLDMGNKSPIRMSEREQIEWALKTANGNRVQAARALNISRSALYRKMEKHGINC</sequence>
<dbReference type="InterPro" id="IPR009057">
    <property type="entry name" value="Homeodomain-like_sf"/>
</dbReference>
<gene>
    <name evidence="1" type="ORF">IJ22_22050</name>
</gene>
<dbReference type="EMBL" id="CP013652">
    <property type="protein sequence ID" value="ALS22579.1"/>
    <property type="molecule type" value="Genomic_DNA"/>
</dbReference>
<dbReference type="InterPro" id="IPR002078">
    <property type="entry name" value="Sigma_54_int"/>
</dbReference>
<dbReference type="Pfam" id="PF01590">
    <property type="entry name" value="GAF"/>
    <property type="match status" value="1"/>
</dbReference>
<evidence type="ECO:0000313" key="1">
    <source>
        <dbReference type="EMBL" id="ALS22579.1"/>
    </source>
</evidence>
<dbReference type="Proteomes" id="UP000061660">
    <property type="component" value="Chromosome"/>
</dbReference>
<dbReference type="PATRIC" id="fig|162209.4.peg.2348"/>
<dbReference type="Gene3D" id="1.10.10.60">
    <property type="entry name" value="Homeodomain-like"/>
    <property type="match status" value="1"/>
</dbReference>
<dbReference type="PROSITE" id="PS00675">
    <property type="entry name" value="SIGMA54_INTERACT_1"/>
    <property type="match status" value="1"/>
</dbReference>
<dbReference type="FunFam" id="3.40.50.300:FF:000006">
    <property type="entry name" value="DNA-binding transcriptional regulator NtrC"/>
    <property type="match status" value="1"/>
</dbReference>
<reference evidence="2" key="1">
    <citation type="submission" date="2015-12" db="EMBL/GenBank/DDBJ databases">
        <title>Complete genome sequences of two moderately thermophilic Paenibacillus species.</title>
        <authorList>
            <person name="Butler R.III."/>
            <person name="Wang J."/>
            <person name="Stark B.C."/>
            <person name="Pombert J.-F."/>
        </authorList>
    </citation>
    <scope>NUCLEOTIDE SEQUENCE [LARGE SCALE GENOMIC DNA]</scope>
    <source>
        <strain evidence="2">32O-Y</strain>
    </source>
</reference>
<dbReference type="Pfam" id="PF25601">
    <property type="entry name" value="AAA_lid_14"/>
    <property type="match status" value="1"/>
</dbReference>
<dbReference type="InterPro" id="IPR027417">
    <property type="entry name" value="P-loop_NTPase"/>
</dbReference>
<dbReference type="SUPFAM" id="SSF52540">
    <property type="entry name" value="P-loop containing nucleoside triphosphate hydrolases"/>
    <property type="match status" value="1"/>
</dbReference>
<dbReference type="KEGG" id="pnp:IJ22_22050"/>
<dbReference type="InterPro" id="IPR025662">
    <property type="entry name" value="Sigma_54_int_dom_ATP-bd_1"/>
</dbReference>